<dbReference type="EMBL" id="FNQE01000005">
    <property type="protein sequence ID" value="SDY70037.1"/>
    <property type="molecule type" value="Genomic_DNA"/>
</dbReference>
<reference evidence="1 2" key="1">
    <citation type="submission" date="2016-10" db="EMBL/GenBank/DDBJ databases">
        <authorList>
            <person name="de Groot N.N."/>
        </authorList>
    </citation>
    <scope>NUCLEOTIDE SEQUENCE [LARGE SCALE GENOMIC DNA]</scope>
    <source>
        <strain evidence="1 2">DSM 21650</strain>
    </source>
</reference>
<accession>A0A1H3LZS8</accession>
<dbReference type="PROSITE" id="PS51257">
    <property type="entry name" value="PROKAR_LIPOPROTEIN"/>
    <property type="match status" value="1"/>
</dbReference>
<gene>
    <name evidence="1" type="ORF">SAMN05660462_00680</name>
</gene>
<dbReference type="Proteomes" id="UP000198625">
    <property type="component" value="Unassembled WGS sequence"/>
</dbReference>
<evidence type="ECO:0008006" key="3">
    <source>
        <dbReference type="Google" id="ProtNLM"/>
    </source>
</evidence>
<dbReference type="OrthoDB" id="1707145at2"/>
<dbReference type="STRING" id="415015.SAMN05660462_00680"/>
<evidence type="ECO:0000313" key="1">
    <source>
        <dbReference type="EMBL" id="SDY70037.1"/>
    </source>
</evidence>
<keyword evidence="2" id="KW-1185">Reference proteome</keyword>
<protein>
    <recommendedName>
        <fullName evidence="3">DUF4358 domain-containing protein</fullName>
    </recommendedName>
</protein>
<dbReference type="AlphaFoldDB" id="A0A1H3LZS8"/>
<organism evidence="1 2">
    <name type="scientific">Proteiniborus ethanoligenes</name>
    <dbReference type="NCBI Taxonomy" id="415015"/>
    <lineage>
        <taxon>Bacteria</taxon>
        <taxon>Bacillati</taxon>
        <taxon>Bacillota</taxon>
        <taxon>Clostridia</taxon>
        <taxon>Eubacteriales</taxon>
        <taxon>Proteiniborus</taxon>
    </lineage>
</organism>
<sequence length="177" mass="19857">MKRFLILILVGIMLTGVLAGCAGKQSVRKDVELSEVLNAVKAELGEDYYPNRDMELSEVKDFTGLSDDQIEEFIAQVPMISVGVDTFIAIKATEGNGDAVYKGLEKYRTYLVEESLQYPMNLPKVNAAKVVQNGDYSFFIMLGRYNDEIEDAESDEAREFAESEVARIEKVIGEFFK</sequence>
<dbReference type="Pfam" id="PF14270">
    <property type="entry name" value="DUF4358"/>
    <property type="match status" value="1"/>
</dbReference>
<evidence type="ECO:0000313" key="2">
    <source>
        <dbReference type="Proteomes" id="UP000198625"/>
    </source>
</evidence>
<proteinExistence type="predicted"/>
<dbReference type="RefSeq" id="WP_091727234.1">
    <property type="nucleotide sequence ID" value="NZ_FNQE01000005.1"/>
</dbReference>
<name>A0A1H3LZS8_9FIRM</name>
<dbReference type="InterPro" id="IPR025648">
    <property type="entry name" value="DUF4358"/>
</dbReference>